<proteinExistence type="predicted"/>
<protein>
    <submittedName>
        <fullName evidence="1">Uncharacterized protein</fullName>
    </submittedName>
</protein>
<keyword evidence="2" id="KW-1185">Reference proteome</keyword>
<evidence type="ECO:0000313" key="1">
    <source>
        <dbReference type="EMBL" id="KYO32518.1"/>
    </source>
</evidence>
<evidence type="ECO:0000313" key="2">
    <source>
        <dbReference type="Proteomes" id="UP000050525"/>
    </source>
</evidence>
<sequence>MLTLVQKNLVPMLHRTGERLVHEGLSQDYKSDIMPLTSSAKNSPQGPVSRDILLNRLDSVTAFAFFSVLLQPSITGSDFT</sequence>
<accession>A0A151N6U4</accession>
<organism evidence="1 2">
    <name type="scientific">Alligator mississippiensis</name>
    <name type="common">American alligator</name>
    <dbReference type="NCBI Taxonomy" id="8496"/>
    <lineage>
        <taxon>Eukaryota</taxon>
        <taxon>Metazoa</taxon>
        <taxon>Chordata</taxon>
        <taxon>Craniata</taxon>
        <taxon>Vertebrata</taxon>
        <taxon>Euteleostomi</taxon>
        <taxon>Archelosauria</taxon>
        <taxon>Archosauria</taxon>
        <taxon>Crocodylia</taxon>
        <taxon>Alligatoridae</taxon>
        <taxon>Alligatorinae</taxon>
        <taxon>Alligator</taxon>
    </lineage>
</organism>
<name>A0A151N6U4_ALLMI</name>
<dbReference type="EMBL" id="AKHW03003917">
    <property type="protein sequence ID" value="KYO32518.1"/>
    <property type="molecule type" value="Genomic_DNA"/>
</dbReference>
<dbReference type="Proteomes" id="UP000050525">
    <property type="component" value="Unassembled WGS sequence"/>
</dbReference>
<gene>
    <name evidence="1" type="ORF">Y1Q_0020443</name>
</gene>
<reference evidence="1 2" key="1">
    <citation type="journal article" date="2012" name="Genome Biol.">
        <title>Sequencing three crocodilian genomes to illuminate the evolution of archosaurs and amniotes.</title>
        <authorList>
            <person name="St John J.A."/>
            <person name="Braun E.L."/>
            <person name="Isberg S.R."/>
            <person name="Miles L.G."/>
            <person name="Chong A.Y."/>
            <person name="Gongora J."/>
            <person name="Dalzell P."/>
            <person name="Moran C."/>
            <person name="Bed'hom B."/>
            <person name="Abzhanov A."/>
            <person name="Burgess S.C."/>
            <person name="Cooksey A.M."/>
            <person name="Castoe T.A."/>
            <person name="Crawford N.G."/>
            <person name="Densmore L.D."/>
            <person name="Drew J.C."/>
            <person name="Edwards S.V."/>
            <person name="Faircloth B.C."/>
            <person name="Fujita M.K."/>
            <person name="Greenwold M.J."/>
            <person name="Hoffmann F.G."/>
            <person name="Howard J.M."/>
            <person name="Iguchi T."/>
            <person name="Janes D.E."/>
            <person name="Khan S.Y."/>
            <person name="Kohno S."/>
            <person name="de Koning A.J."/>
            <person name="Lance S.L."/>
            <person name="McCarthy F.M."/>
            <person name="McCormack J.E."/>
            <person name="Merchant M.E."/>
            <person name="Peterson D.G."/>
            <person name="Pollock D.D."/>
            <person name="Pourmand N."/>
            <person name="Raney B.J."/>
            <person name="Roessler K.A."/>
            <person name="Sanford J.R."/>
            <person name="Sawyer R.H."/>
            <person name="Schmidt C.J."/>
            <person name="Triplett E.W."/>
            <person name="Tuberville T.D."/>
            <person name="Venegas-Anaya M."/>
            <person name="Howard J.T."/>
            <person name="Jarvis E.D."/>
            <person name="Guillette L.J.Jr."/>
            <person name="Glenn T.C."/>
            <person name="Green R.E."/>
            <person name="Ray D.A."/>
        </authorList>
    </citation>
    <scope>NUCLEOTIDE SEQUENCE [LARGE SCALE GENOMIC DNA]</scope>
    <source>
        <strain evidence="1">KSC_2009_1</strain>
    </source>
</reference>
<comment type="caution">
    <text evidence="1">The sequence shown here is derived from an EMBL/GenBank/DDBJ whole genome shotgun (WGS) entry which is preliminary data.</text>
</comment>
<dbReference type="AlphaFoldDB" id="A0A151N6U4"/>